<keyword evidence="3" id="KW-1185">Reference proteome</keyword>
<dbReference type="OrthoDB" id="3197626at2759"/>
<comment type="caution">
    <text evidence="2">The sequence shown here is derived from an EMBL/GenBank/DDBJ whole genome shotgun (WGS) entry which is preliminary data.</text>
</comment>
<accession>A0A9P5N6A6</accession>
<reference evidence="2" key="1">
    <citation type="submission" date="2019-10" db="EMBL/GenBank/DDBJ databases">
        <authorList>
            <consortium name="DOE Joint Genome Institute"/>
            <person name="Kuo A."/>
            <person name="Miyauchi S."/>
            <person name="Kiss E."/>
            <person name="Drula E."/>
            <person name="Kohler A."/>
            <person name="Sanchez-Garcia M."/>
            <person name="Andreopoulos B."/>
            <person name="Barry K.W."/>
            <person name="Bonito G."/>
            <person name="Buee M."/>
            <person name="Carver A."/>
            <person name="Chen C."/>
            <person name="Cichocki N."/>
            <person name="Clum A."/>
            <person name="Culley D."/>
            <person name="Crous P.W."/>
            <person name="Fauchery L."/>
            <person name="Girlanda M."/>
            <person name="Hayes R."/>
            <person name="Keri Z."/>
            <person name="LaButti K."/>
            <person name="Lipzen A."/>
            <person name="Lombard V."/>
            <person name="Magnuson J."/>
            <person name="Maillard F."/>
            <person name="Morin E."/>
            <person name="Murat C."/>
            <person name="Nolan M."/>
            <person name="Ohm R."/>
            <person name="Pangilinan J."/>
            <person name="Pereira M."/>
            <person name="Perotto S."/>
            <person name="Peter M."/>
            <person name="Riley R."/>
            <person name="Sitrit Y."/>
            <person name="Stielow B."/>
            <person name="Szollosi G."/>
            <person name="Zifcakova L."/>
            <person name="Stursova M."/>
            <person name="Spatafora J.W."/>
            <person name="Tedersoo L."/>
            <person name="Vaario L.-M."/>
            <person name="Yamada A."/>
            <person name="Yan M."/>
            <person name="Wang P."/>
            <person name="Xu J."/>
            <person name="Bruns T."/>
            <person name="Baldrian P."/>
            <person name="Vilgalys R."/>
            <person name="Henrissat B."/>
            <person name="Grigoriev I.V."/>
            <person name="Hibbett D."/>
            <person name="Nagy L.G."/>
            <person name="Martin F.M."/>
        </authorList>
    </citation>
    <scope>NUCLEOTIDE SEQUENCE</scope>
    <source>
        <strain evidence="2">Prilba</strain>
    </source>
</reference>
<keyword evidence="1" id="KW-1133">Transmembrane helix</keyword>
<keyword evidence="1" id="KW-0812">Transmembrane</keyword>
<dbReference type="AlphaFoldDB" id="A0A9P5N6A6"/>
<feature type="transmembrane region" description="Helical" evidence="1">
    <location>
        <begin position="93"/>
        <end position="110"/>
    </location>
</feature>
<feature type="transmembrane region" description="Helical" evidence="1">
    <location>
        <begin position="117"/>
        <end position="138"/>
    </location>
</feature>
<name>A0A9P5N6A6_9AGAM</name>
<evidence type="ECO:0008006" key="4">
    <source>
        <dbReference type="Google" id="ProtNLM"/>
    </source>
</evidence>
<gene>
    <name evidence="2" type="ORF">DFH94DRAFT_20755</name>
</gene>
<sequence>MVNFRDPAVEAADGFILLKFWHVVDGIFIWEFITTLDFEWSIIRGRRRCRWTIWVYSLSRVAALAAVVANLVLLNLNTPVDCQLSAILEMLPAYMALAAASFLLVLRIVAIWRGNMVAVVIAAIVWAINSAFLIQGVSRLRYASEAPGAPCEPVNIQATKVTMIVAFVTDILLLVIMLVGLFRLDCHRHGTLATGRFLWNQGVIWLLLATVAGVLPTVFVCLNLNESLSVIFHIPWLITMAIAATRMYRGLDDFLSSDINCSSHGTPHNGGRRMSVSGTWAPAVPIPLDGTGVDVRSTHDHSLMSQAIRHSLGSDSDRKLHDQPHELA</sequence>
<evidence type="ECO:0000256" key="1">
    <source>
        <dbReference type="SAM" id="Phobius"/>
    </source>
</evidence>
<feature type="transmembrane region" description="Helical" evidence="1">
    <location>
        <begin position="231"/>
        <end position="248"/>
    </location>
</feature>
<dbReference type="EMBL" id="WHVB01000001">
    <property type="protein sequence ID" value="KAF8487275.1"/>
    <property type="molecule type" value="Genomic_DNA"/>
</dbReference>
<dbReference type="Proteomes" id="UP000759537">
    <property type="component" value="Unassembled WGS sequence"/>
</dbReference>
<evidence type="ECO:0000313" key="3">
    <source>
        <dbReference type="Proteomes" id="UP000759537"/>
    </source>
</evidence>
<feature type="transmembrane region" description="Helical" evidence="1">
    <location>
        <begin position="203"/>
        <end position="225"/>
    </location>
</feature>
<proteinExistence type="predicted"/>
<feature type="transmembrane region" description="Helical" evidence="1">
    <location>
        <begin position="53"/>
        <end position="73"/>
    </location>
</feature>
<reference evidence="2" key="2">
    <citation type="journal article" date="2020" name="Nat. Commun.">
        <title>Large-scale genome sequencing of mycorrhizal fungi provides insights into the early evolution of symbiotic traits.</title>
        <authorList>
            <person name="Miyauchi S."/>
            <person name="Kiss E."/>
            <person name="Kuo A."/>
            <person name="Drula E."/>
            <person name="Kohler A."/>
            <person name="Sanchez-Garcia M."/>
            <person name="Morin E."/>
            <person name="Andreopoulos B."/>
            <person name="Barry K.W."/>
            <person name="Bonito G."/>
            <person name="Buee M."/>
            <person name="Carver A."/>
            <person name="Chen C."/>
            <person name="Cichocki N."/>
            <person name="Clum A."/>
            <person name="Culley D."/>
            <person name="Crous P.W."/>
            <person name="Fauchery L."/>
            <person name="Girlanda M."/>
            <person name="Hayes R.D."/>
            <person name="Keri Z."/>
            <person name="LaButti K."/>
            <person name="Lipzen A."/>
            <person name="Lombard V."/>
            <person name="Magnuson J."/>
            <person name="Maillard F."/>
            <person name="Murat C."/>
            <person name="Nolan M."/>
            <person name="Ohm R.A."/>
            <person name="Pangilinan J."/>
            <person name="Pereira M.F."/>
            <person name="Perotto S."/>
            <person name="Peter M."/>
            <person name="Pfister S."/>
            <person name="Riley R."/>
            <person name="Sitrit Y."/>
            <person name="Stielow J.B."/>
            <person name="Szollosi G."/>
            <person name="Zifcakova L."/>
            <person name="Stursova M."/>
            <person name="Spatafora J.W."/>
            <person name="Tedersoo L."/>
            <person name="Vaario L.M."/>
            <person name="Yamada A."/>
            <person name="Yan M."/>
            <person name="Wang P."/>
            <person name="Xu J."/>
            <person name="Bruns T."/>
            <person name="Baldrian P."/>
            <person name="Vilgalys R."/>
            <person name="Dunand C."/>
            <person name="Henrissat B."/>
            <person name="Grigoriev I.V."/>
            <person name="Hibbett D."/>
            <person name="Nagy L.G."/>
            <person name="Martin F.M."/>
        </authorList>
    </citation>
    <scope>NUCLEOTIDE SEQUENCE</scope>
    <source>
        <strain evidence="2">Prilba</strain>
    </source>
</reference>
<feature type="transmembrane region" description="Helical" evidence="1">
    <location>
        <begin position="158"/>
        <end position="182"/>
    </location>
</feature>
<keyword evidence="1" id="KW-0472">Membrane</keyword>
<evidence type="ECO:0000313" key="2">
    <source>
        <dbReference type="EMBL" id="KAF8487275.1"/>
    </source>
</evidence>
<feature type="transmembrane region" description="Helical" evidence="1">
    <location>
        <begin position="20"/>
        <end position="41"/>
    </location>
</feature>
<organism evidence="2 3">
    <name type="scientific">Russula ochroleuca</name>
    <dbReference type="NCBI Taxonomy" id="152965"/>
    <lineage>
        <taxon>Eukaryota</taxon>
        <taxon>Fungi</taxon>
        <taxon>Dikarya</taxon>
        <taxon>Basidiomycota</taxon>
        <taxon>Agaricomycotina</taxon>
        <taxon>Agaricomycetes</taxon>
        <taxon>Russulales</taxon>
        <taxon>Russulaceae</taxon>
        <taxon>Russula</taxon>
    </lineage>
</organism>
<protein>
    <recommendedName>
        <fullName evidence="4">Transmembrane protein</fullName>
    </recommendedName>
</protein>